<proteinExistence type="inferred from homology"/>
<dbReference type="Proteomes" id="UP000093104">
    <property type="component" value="Unassembled WGS sequence"/>
</dbReference>
<evidence type="ECO:0000313" key="7">
    <source>
        <dbReference type="Proteomes" id="UP000093104"/>
    </source>
</evidence>
<evidence type="ECO:0000256" key="2">
    <source>
        <dbReference type="ARBA" id="ARBA00023015"/>
    </source>
</evidence>
<dbReference type="PANTHER" id="PTHR30427">
    <property type="entry name" value="TRANSCRIPTIONAL ACTIVATOR PROTEIN LYSR"/>
    <property type="match status" value="1"/>
</dbReference>
<comment type="similarity">
    <text evidence="1">Belongs to the LysR transcriptional regulatory family.</text>
</comment>
<evidence type="ECO:0000256" key="3">
    <source>
        <dbReference type="ARBA" id="ARBA00023125"/>
    </source>
</evidence>
<dbReference type="PATRIC" id="fig|317.243.peg.4212"/>
<evidence type="ECO:0000256" key="1">
    <source>
        <dbReference type="ARBA" id="ARBA00009437"/>
    </source>
</evidence>
<keyword evidence="4" id="KW-0804">Transcription</keyword>
<dbReference type="RefSeq" id="WP_065832348.1">
    <property type="nucleotide sequence ID" value="NZ_LGSI01000020.1"/>
</dbReference>
<name>A0A1C7Z8D0_PSESX</name>
<dbReference type="Pfam" id="PF00126">
    <property type="entry name" value="HTH_1"/>
    <property type="match status" value="1"/>
</dbReference>
<evidence type="ECO:0000313" key="6">
    <source>
        <dbReference type="EMBL" id="OCR26083.1"/>
    </source>
</evidence>
<keyword evidence="3" id="KW-0238">DNA-binding</keyword>
<dbReference type="PANTHER" id="PTHR30427:SF1">
    <property type="entry name" value="TRANSCRIPTIONAL ACTIVATOR PROTEIN LYSR"/>
    <property type="match status" value="1"/>
</dbReference>
<evidence type="ECO:0000256" key="4">
    <source>
        <dbReference type="ARBA" id="ARBA00023163"/>
    </source>
</evidence>
<sequence>MQSLNLRQIEVFRAVMITGSISGAAQLLLVSQPAVSRMLSHTEVRIGFQLFERVKGRLYPSPEARRLFADVESVYRDIQRVNTTLHDLVQQRHGVLRIASSPSLGHQLVPDAIAAFRRCNADIRVSLECLRHVLLRDRLLDQQADLGISLFPIDHPNLRAVPLSDIRVLVVCPADHPLTHVPQDELPQALADSPFIGYPADTPFFSFMKPAFERVGLAYRPDIHVDSPHHACALVKNGAGFSVVDEISWRASGTERMAVLPLLADERLTVSLVHLRREPLAQVAHGFVEHLRGTLGGNGFELFGMD</sequence>
<evidence type="ECO:0000259" key="5">
    <source>
        <dbReference type="PROSITE" id="PS50931"/>
    </source>
</evidence>
<dbReference type="GO" id="GO:0003700">
    <property type="term" value="F:DNA-binding transcription factor activity"/>
    <property type="evidence" value="ECO:0007669"/>
    <property type="project" value="InterPro"/>
</dbReference>
<accession>A0A1C7Z8D0</accession>
<keyword evidence="2" id="KW-0805">Transcription regulation</keyword>
<dbReference type="Pfam" id="PF03466">
    <property type="entry name" value="LysR_substrate"/>
    <property type="match status" value="1"/>
</dbReference>
<dbReference type="GO" id="GO:0043565">
    <property type="term" value="F:sequence-specific DNA binding"/>
    <property type="evidence" value="ECO:0007669"/>
    <property type="project" value="TreeGrafter"/>
</dbReference>
<organism evidence="6 7">
    <name type="scientific">Pseudomonas syringae</name>
    <dbReference type="NCBI Taxonomy" id="317"/>
    <lineage>
        <taxon>Bacteria</taxon>
        <taxon>Pseudomonadati</taxon>
        <taxon>Pseudomonadota</taxon>
        <taxon>Gammaproteobacteria</taxon>
        <taxon>Pseudomonadales</taxon>
        <taxon>Pseudomonadaceae</taxon>
        <taxon>Pseudomonas</taxon>
    </lineage>
</organism>
<dbReference type="InterPro" id="IPR036388">
    <property type="entry name" value="WH-like_DNA-bd_sf"/>
</dbReference>
<gene>
    <name evidence="6" type="ORF">AFK24_05920</name>
</gene>
<dbReference type="InterPro" id="IPR036390">
    <property type="entry name" value="WH_DNA-bd_sf"/>
</dbReference>
<dbReference type="Gene3D" id="3.40.190.290">
    <property type="match status" value="1"/>
</dbReference>
<dbReference type="SUPFAM" id="SSF46785">
    <property type="entry name" value="Winged helix' DNA-binding domain"/>
    <property type="match status" value="1"/>
</dbReference>
<reference evidence="6 7" key="1">
    <citation type="submission" date="2015-07" db="EMBL/GenBank/DDBJ databases">
        <title>Draft genome sequence of a diazotrophic, plant growth-promoting rhizobacterium of the Pseudomonas syringae complex.</title>
        <authorList>
            <person name="Patten C.L."/>
            <person name="Jeong H."/>
        </authorList>
    </citation>
    <scope>NUCLEOTIDE SEQUENCE [LARGE SCALE GENOMIC DNA]</scope>
    <source>
        <strain evidence="6 7">GR12-2</strain>
    </source>
</reference>
<dbReference type="EMBL" id="LGSI01000020">
    <property type="protein sequence ID" value="OCR26083.1"/>
    <property type="molecule type" value="Genomic_DNA"/>
</dbReference>
<dbReference type="PROSITE" id="PS50931">
    <property type="entry name" value="HTH_LYSR"/>
    <property type="match status" value="1"/>
</dbReference>
<dbReference type="Gene3D" id="1.10.10.10">
    <property type="entry name" value="Winged helix-like DNA-binding domain superfamily/Winged helix DNA-binding domain"/>
    <property type="match status" value="1"/>
</dbReference>
<dbReference type="InterPro" id="IPR005119">
    <property type="entry name" value="LysR_subst-bd"/>
</dbReference>
<dbReference type="GO" id="GO:0010628">
    <property type="term" value="P:positive regulation of gene expression"/>
    <property type="evidence" value="ECO:0007669"/>
    <property type="project" value="TreeGrafter"/>
</dbReference>
<protein>
    <submittedName>
        <fullName evidence="6">LysR family transcriptional regulator</fullName>
    </submittedName>
</protein>
<dbReference type="InterPro" id="IPR000847">
    <property type="entry name" value="LysR_HTH_N"/>
</dbReference>
<feature type="domain" description="HTH lysR-type" evidence="5">
    <location>
        <begin position="4"/>
        <end position="61"/>
    </location>
</feature>
<dbReference type="OrthoDB" id="8849678at2"/>
<comment type="caution">
    <text evidence="6">The sequence shown here is derived from an EMBL/GenBank/DDBJ whole genome shotgun (WGS) entry which is preliminary data.</text>
</comment>
<dbReference type="SUPFAM" id="SSF53850">
    <property type="entry name" value="Periplasmic binding protein-like II"/>
    <property type="match status" value="1"/>
</dbReference>
<dbReference type="AlphaFoldDB" id="A0A1C7Z8D0"/>